<feature type="domain" description="PRC-barrel" evidence="1">
    <location>
        <begin position="2"/>
        <end position="64"/>
    </location>
</feature>
<evidence type="ECO:0000313" key="3">
    <source>
        <dbReference type="Proteomes" id="UP000646946"/>
    </source>
</evidence>
<keyword evidence="3" id="KW-1185">Reference proteome</keyword>
<sequence length="169" mass="18559">MQIRFSEIRGKEAFNGGGEPLGKIINAIVDPRTEEASIVTVRTKGKIGSSVVPVGRLKNIDANEIIFSISGVPGENYPPDFDSFLSDKPNPGSLNAQVYSLNKKKVLGMIYDYIFETESGTRAGVLIEEVSIGQKKRFFAPTGKAFRAEDRAIGVRKILINPIELQQME</sequence>
<dbReference type="EMBL" id="DVAB01000003">
    <property type="protein sequence ID" value="HIJ99928.1"/>
    <property type="molecule type" value="Genomic_DNA"/>
</dbReference>
<dbReference type="InterPro" id="IPR011033">
    <property type="entry name" value="PRC_barrel-like_sf"/>
</dbReference>
<dbReference type="SUPFAM" id="SSF50346">
    <property type="entry name" value="PRC-barrel domain"/>
    <property type="match status" value="1"/>
</dbReference>
<proteinExistence type="predicted"/>
<organism evidence="2 3">
    <name type="scientific">Candidatus Naiadarchaeum limnaeum</name>
    <dbReference type="NCBI Taxonomy" id="2756139"/>
    <lineage>
        <taxon>Archaea</taxon>
        <taxon>Candidatus Undinarchaeota</taxon>
        <taxon>Candidatus Undinarchaeia</taxon>
        <taxon>Candidatus Naiadarchaeales</taxon>
        <taxon>Candidatus Naiadarchaeaceae</taxon>
        <taxon>Candidatus Naiadarchaeum</taxon>
    </lineage>
</organism>
<dbReference type="Proteomes" id="UP000646946">
    <property type="component" value="Unassembled WGS sequence"/>
</dbReference>
<accession>A0A832UZ31</accession>
<evidence type="ECO:0000259" key="1">
    <source>
        <dbReference type="Pfam" id="PF05239"/>
    </source>
</evidence>
<dbReference type="Pfam" id="PF05239">
    <property type="entry name" value="PRC"/>
    <property type="match status" value="1"/>
</dbReference>
<gene>
    <name evidence="2" type="ORF">H1016_00120</name>
</gene>
<evidence type="ECO:0000313" key="2">
    <source>
        <dbReference type="EMBL" id="HIJ99928.1"/>
    </source>
</evidence>
<dbReference type="InterPro" id="IPR027275">
    <property type="entry name" value="PRC-brl_dom"/>
</dbReference>
<comment type="caution">
    <text evidence="2">The sequence shown here is derived from an EMBL/GenBank/DDBJ whole genome shotgun (WGS) entry which is preliminary data.</text>
</comment>
<dbReference type="AlphaFoldDB" id="A0A832UZ31"/>
<protein>
    <submittedName>
        <fullName evidence="2">PRC-barrel domain-containing protein</fullName>
    </submittedName>
</protein>
<reference evidence="2 3" key="1">
    <citation type="journal article" name="Nat. Commun.">
        <title>Undinarchaeota illuminate DPANN phylogeny and the impact of gene transfer on archaeal evolution.</title>
        <authorList>
            <person name="Dombrowski N."/>
            <person name="Williams T.A."/>
            <person name="Sun J."/>
            <person name="Woodcroft B.J."/>
            <person name="Lee J.H."/>
            <person name="Minh B.Q."/>
            <person name="Rinke C."/>
            <person name="Spang A."/>
        </authorList>
    </citation>
    <scope>NUCLEOTIDE SEQUENCE [LARGE SCALE GENOMIC DNA]</scope>
    <source>
        <strain evidence="2">MAG_bin1129</strain>
    </source>
</reference>
<name>A0A832UZ31_9ARCH</name>